<dbReference type="OrthoDB" id="9780724at2"/>
<dbReference type="AlphaFoldDB" id="F2IEZ1"/>
<reference evidence="3" key="2">
    <citation type="submission" date="2011-02" db="EMBL/GenBank/DDBJ databases">
        <title>The complete genome of Fluviicola taffensis DSM 16823.</title>
        <authorList>
            <consortium name="US DOE Joint Genome Institute (JGI-PGF)"/>
            <person name="Lucas S."/>
            <person name="Copeland A."/>
            <person name="Lapidus A."/>
            <person name="Bruce D."/>
            <person name="Goodwin L."/>
            <person name="Pitluck S."/>
            <person name="Kyrpides N."/>
            <person name="Mavromatis K."/>
            <person name="Ivanova N."/>
            <person name="Mikhailova N."/>
            <person name="Pagani I."/>
            <person name="Chertkov O."/>
            <person name="Detter J.C."/>
            <person name="Han C."/>
            <person name="Tapia R."/>
            <person name="Land M."/>
            <person name="Hauser L."/>
            <person name="Markowitz V."/>
            <person name="Cheng J.-F."/>
            <person name="Hugenholtz P."/>
            <person name="Woyke T."/>
            <person name="Wu D."/>
            <person name="Tindall B."/>
            <person name="Pomrenke H.G."/>
            <person name="Brambilla E."/>
            <person name="Klenk H.-P."/>
            <person name="Eisen J.A."/>
        </authorList>
    </citation>
    <scope>NUCLEOTIDE SEQUENCE [LARGE SCALE GENOMIC DNA]</scope>
    <source>
        <strain evidence="3">DSM 16823 / RW262 / RW262</strain>
    </source>
</reference>
<accession>F2IEZ1</accession>
<dbReference type="EMBL" id="CP002542">
    <property type="protein sequence ID" value="AEA42456.1"/>
    <property type="molecule type" value="Genomic_DNA"/>
</dbReference>
<dbReference type="eggNOG" id="COG3344">
    <property type="taxonomic scope" value="Bacteria"/>
</dbReference>
<dbReference type="HOGENOM" id="CLU_030410_0_0_10"/>
<keyword evidence="3" id="KW-1185">Reference proteome</keyword>
<name>F2IEZ1_FLUTR</name>
<dbReference type="KEGG" id="fte:Fluta_0450"/>
<evidence type="ECO:0000313" key="2">
    <source>
        <dbReference type="EMBL" id="AEA42456.1"/>
    </source>
</evidence>
<feature type="domain" description="Reverse transcriptase" evidence="1">
    <location>
        <begin position="1"/>
        <end position="325"/>
    </location>
</feature>
<proteinExistence type="predicted"/>
<evidence type="ECO:0000259" key="1">
    <source>
        <dbReference type="PROSITE" id="PS50878"/>
    </source>
</evidence>
<sequence>MSLPEKHNADTKKLLKSVPKSTIAKWLLEQGYYPEQYVVPPCFQVKKFELQARPYCEVDISGVQSKFEPEKSDLINVSFPKTQLTDRTFGIIEPKIYHDLVWYLMDEWDLITKSLFKPQNKIYPYSFPIPISKRSEGGLSQLRSGRMIYEFLEMAENDLVAEAYNYKFILKTDIKNFYPSIYTHSIAWAIHTKELIRTKGNRANYSKYLGLKLDKLIQYANDGCTNGIAIGPAISDLLSEIILSSVDTETSKLITAQNIDFLGVRFKDDYRFLCQSKEDANFIIKTLQRQMAKFNLMLNESKSKIDELPEGLFREWTAIYQPFSLRYRKKVGYKRFESSLRGTLSVDKQFEGTGVVDRFLSELVTSNYELKFDFKEKDLLKAISLLLLLKERRNKSFPQILGIIEKIIEKNKDKKRVISKIRSVLENILNDKLKKDADNEYDLIWLIYFVKSLGLFTIEFPKKINSPLIKSLKLNHLEFFKPVPKEMKLFETIKNPGKNRRLLDHLALFKKT</sequence>
<dbReference type="Pfam" id="PF00078">
    <property type="entry name" value="RVT_1"/>
    <property type="match status" value="1"/>
</dbReference>
<reference evidence="2 3" key="1">
    <citation type="journal article" date="2011" name="Stand. Genomic Sci.">
        <title>Complete genome sequence of the gliding freshwater bacterium Fluviicola taffensis type strain (RW262).</title>
        <authorList>
            <person name="Woyke T."/>
            <person name="Chertkov O."/>
            <person name="Lapidus A."/>
            <person name="Nolan M."/>
            <person name="Lucas S."/>
            <person name="Del Rio T.G."/>
            <person name="Tice H."/>
            <person name="Cheng J.F."/>
            <person name="Tapia R."/>
            <person name="Han C."/>
            <person name="Goodwin L."/>
            <person name="Pitluck S."/>
            <person name="Liolios K."/>
            <person name="Pagani I."/>
            <person name="Ivanova N."/>
            <person name="Huntemann M."/>
            <person name="Mavromatis K."/>
            <person name="Mikhailova N."/>
            <person name="Pati A."/>
            <person name="Chen A."/>
            <person name="Palaniappan K."/>
            <person name="Land M."/>
            <person name="Hauser L."/>
            <person name="Brambilla E.M."/>
            <person name="Rohde M."/>
            <person name="Mwirichia R."/>
            <person name="Sikorski J."/>
            <person name="Tindall B.J."/>
            <person name="Goker M."/>
            <person name="Bristow J."/>
            <person name="Eisen J.A."/>
            <person name="Markowitz V."/>
            <person name="Hugenholtz P."/>
            <person name="Klenk H.P."/>
            <person name="Kyrpides N.C."/>
        </authorList>
    </citation>
    <scope>NUCLEOTIDE SEQUENCE [LARGE SCALE GENOMIC DNA]</scope>
    <source>
        <strain evidence="3">DSM 16823 / RW262 / RW262</strain>
    </source>
</reference>
<dbReference type="Proteomes" id="UP000007463">
    <property type="component" value="Chromosome"/>
</dbReference>
<dbReference type="CDD" id="cd01646">
    <property type="entry name" value="RT_Bac_retron_I"/>
    <property type="match status" value="1"/>
</dbReference>
<organism evidence="2 3">
    <name type="scientific">Fluviicola taffensis (strain DSM 16823 / NCIMB 13979 / RW262)</name>
    <dbReference type="NCBI Taxonomy" id="755732"/>
    <lineage>
        <taxon>Bacteria</taxon>
        <taxon>Pseudomonadati</taxon>
        <taxon>Bacteroidota</taxon>
        <taxon>Flavobacteriia</taxon>
        <taxon>Flavobacteriales</taxon>
        <taxon>Crocinitomicaceae</taxon>
        <taxon>Fluviicola</taxon>
    </lineage>
</organism>
<dbReference type="RefSeq" id="WP_013685230.1">
    <property type="nucleotide sequence ID" value="NC_015321.1"/>
</dbReference>
<gene>
    <name evidence="2" type="ordered locus">Fluta_0450</name>
</gene>
<protein>
    <recommendedName>
        <fullName evidence="1">Reverse transcriptase domain-containing protein</fullName>
    </recommendedName>
</protein>
<evidence type="ECO:0000313" key="3">
    <source>
        <dbReference type="Proteomes" id="UP000007463"/>
    </source>
</evidence>
<dbReference type="InterPro" id="IPR000477">
    <property type="entry name" value="RT_dom"/>
</dbReference>
<dbReference type="STRING" id="755732.Fluta_0450"/>
<dbReference type="PROSITE" id="PS50878">
    <property type="entry name" value="RT_POL"/>
    <property type="match status" value="1"/>
</dbReference>